<feature type="domain" description="Phage tail collar" evidence="2">
    <location>
        <begin position="8"/>
        <end position="63"/>
    </location>
</feature>
<accession>A0ABT0GKA2</accession>
<proteinExistence type="predicted"/>
<dbReference type="EMBL" id="JALNMH010000012">
    <property type="protein sequence ID" value="MCK7594969.1"/>
    <property type="molecule type" value="Genomic_DNA"/>
</dbReference>
<evidence type="ECO:0000256" key="1">
    <source>
        <dbReference type="SAM" id="MobiDB-lite"/>
    </source>
</evidence>
<dbReference type="Pfam" id="PF07484">
    <property type="entry name" value="Collar"/>
    <property type="match status" value="1"/>
</dbReference>
<evidence type="ECO:0000313" key="3">
    <source>
        <dbReference type="EMBL" id="MCK7594969.1"/>
    </source>
</evidence>
<protein>
    <submittedName>
        <fullName evidence="3">Tail fiber protein</fullName>
    </submittedName>
</protein>
<gene>
    <name evidence="3" type="ORF">M0G41_14970</name>
</gene>
<reference evidence="3" key="1">
    <citation type="submission" date="2022-04" db="EMBL/GenBank/DDBJ databases">
        <title>Lysobacter sp. CAU 1642 isolated from sea sand.</title>
        <authorList>
            <person name="Kim W."/>
        </authorList>
    </citation>
    <scope>NUCLEOTIDE SEQUENCE</scope>
    <source>
        <strain evidence="3">CAU 1642</strain>
    </source>
</reference>
<dbReference type="InterPro" id="IPR011083">
    <property type="entry name" value="Phage_tail_collar_dom"/>
</dbReference>
<dbReference type="Gene3D" id="3.90.1340.10">
    <property type="entry name" value="Phage tail collar domain"/>
    <property type="match status" value="1"/>
</dbReference>
<dbReference type="InterPro" id="IPR037053">
    <property type="entry name" value="Phage_tail_collar_dom_sf"/>
</dbReference>
<evidence type="ECO:0000313" key="4">
    <source>
        <dbReference type="Proteomes" id="UP001431449"/>
    </source>
</evidence>
<comment type="caution">
    <text evidence="3">The sequence shown here is derived from an EMBL/GenBank/DDBJ whole genome shotgun (WGS) entry which is preliminary data.</text>
</comment>
<dbReference type="SUPFAM" id="SSF88874">
    <property type="entry name" value="Receptor-binding domain of short tail fibre protein gp12"/>
    <property type="match status" value="1"/>
</dbReference>
<evidence type="ECO:0000259" key="2">
    <source>
        <dbReference type="Pfam" id="PF07484"/>
    </source>
</evidence>
<dbReference type="Proteomes" id="UP001431449">
    <property type="component" value="Unassembled WGS sequence"/>
</dbReference>
<dbReference type="RefSeq" id="WP_248210677.1">
    <property type="nucleotide sequence ID" value="NZ_JALNMH010000012.1"/>
</dbReference>
<feature type="region of interest" description="Disordered" evidence="1">
    <location>
        <begin position="62"/>
        <end position="90"/>
    </location>
</feature>
<name>A0ABT0GKA2_9GAMM</name>
<sequence length="175" mass="17672">MSEPFVAEIRIFAGNFAPRGWAFCNGQLLPIAQNTALFSLVGTIYGGDGETTLALPNLQGRAPMHAGNGPGLSARSLGEAGGSDTVGLTESQLPNHTHALRASPNPAEAAAASLPAGGGRGLARVVGGSVYADPANLIDMPAVGDAGGSQAHNNLQPFLALNFIIALVGLYPSES</sequence>
<organism evidence="3 4">
    <name type="scientific">Pseudomarimonas salicorniae</name>
    <dbReference type="NCBI Taxonomy" id="2933270"/>
    <lineage>
        <taxon>Bacteria</taxon>
        <taxon>Pseudomonadati</taxon>
        <taxon>Pseudomonadota</taxon>
        <taxon>Gammaproteobacteria</taxon>
        <taxon>Lysobacterales</taxon>
        <taxon>Lysobacteraceae</taxon>
        <taxon>Pseudomarimonas</taxon>
    </lineage>
</organism>
<keyword evidence="4" id="KW-1185">Reference proteome</keyword>